<dbReference type="Proteomes" id="UP000075243">
    <property type="component" value="Unassembled WGS sequence"/>
</dbReference>
<dbReference type="PANTHER" id="PTHR33116:SF78">
    <property type="entry name" value="OS12G0587133 PROTEIN"/>
    <property type="match status" value="1"/>
</dbReference>
<accession>A0A151RB63</accession>
<dbReference type="Gramene" id="C.cajan_36185.t">
    <property type="protein sequence ID" value="C.cajan_36185.t.cds1"/>
    <property type="gene ID" value="C.cajan_36185"/>
</dbReference>
<dbReference type="AlphaFoldDB" id="A0A151RB63"/>
<organism evidence="1 2">
    <name type="scientific">Cajanus cajan</name>
    <name type="common">Pigeon pea</name>
    <name type="synonym">Cajanus indicus</name>
    <dbReference type="NCBI Taxonomy" id="3821"/>
    <lineage>
        <taxon>Eukaryota</taxon>
        <taxon>Viridiplantae</taxon>
        <taxon>Streptophyta</taxon>
        <taxon>Embryophyta</taxon>
        <taxon>Tracheophyta</taxon>
        <taxon>Spermatophyta</taxon>
        <taxon>Magnoliopsida</taxon>
        <taxon>eudicotyledons</taxon>
        <taxon>Gunneridae</taxon>
        <taxon>Pentapetalae</taxon>
        <taxon>rosids</taxon>
        <taxon>fabids</taxon>
        <taxon>Fabales</taxon>
        <taxon>Fabaceae</taxon>
        <taxon>Papilionoideae</taxon>
        <taxon>50 kb inversion clade</taxon>
        <taxon>NPAAA clade</taxon>
        <taxon>indigoferoid/millettioid clade</taxon>
        <taxon>Phaseoleae</taxon>
        <taxon>Cajanus</taxon>
    </lineage>
</organism>
<dbReference type="PANTHER" id="PTHR33116">
    <property type="entry name" value="REVERSE TRANSCRIPTASE ZINC-BINDING DOMAIN-CONTAINING PROTEIN-RELATED-RELATED"/>
    <property type="match status" value="1"/>
</dbReference>
<sequence>RVTLANSVLVAIPTYTMQVQWIPQQTCDTLDQMMRSFIWSGTTQKGLHLVNWDIITRLRKFGGLGVRIARFHNTTLLGKLIWNFYNNNEKLWVKLVQNKYPRRSLCDKLQVKGSYFWTSLCKTYESLKEGFRLQLGRGEVLFWYDHWLADSLLCLEVPYVHYQDVELQVCDVVRGNQWQLQQLYTPISEGLRNKVQEYHVTLHPSLPDVMVWGRTFLVNTLVEQDTYDSWNVREGVVELRGCGYGG</sequence>
<feature type="non-terminal residue" evidence="1">
    <location>
        <position position="1"/>
    </location>
</feature>
<evidence type="ECO:0000313" key="1">
    <source>
        <dbReference type="EMBL" id="KYP39746.1"/>
    </source>
</evidence>
<keyword evidence="2" id="KW-1185">Reference proteome</keyword>
<gene>
    <name evidence="1" type="ORF">KK1_038938</name>
</gene>
<name>A0A151RB63_CAJCA</name>
<dbReference type="EMBL" id="KQ483885">
    <property type="protein sequence ID" value="KYP39746.1"/>
    <property type="molecule type" value="Genomic_DNA"/>
</dbReference>
<reference evidence="1" key="1">
    <citation type="journal article" date="2012" name="Nat. Biotechnol.">
        <title>Draft genome sequence of pigeonpea (Cajanus cajan), an orphan legume crop of resource-poor farmers.</title>
        <authorList>
            <person name="Varshney R.K."/>
            <person name="Chen W."/>
            <person name="Li Y."/>
            <person name="Bharti A.K."/>
            <person name="Saxena R.K."/>
            <person name="Schlueter J.A."/>
            <person name="Donoghue M.T."/>
            <person name="Azam S."/>
            <person name="Fan G."/>
            <person name="Whaley A.M."/>
            <person name="Farmer A.D."/>
            <person name="Sheridan J."/>
            <person name="Iwata A."/>
            <person name="Tuteja R."/>
            <person name="Penmetsa R.V."/>
            <person name="Wu W."/>
            <person name="Upadhyaya H.D."/>
            <person name="Yang S.P."/>
            <person name="Shah T."/>
            <person name="Saxena K.B."/>
            <person name="Michael T."/>
            <person name="McCombie W.R."/>
            <person name="Yang B."/>
            <person name="Zhang G."/>
            <person name="Yang H."/>
            <person name="Wang J."/>
            <person name="Spillane C."/>
            <person name="Cook D.R."/>
            <person name="May G.D."/>
            <person name="Xu X."/>
            <person name="Jackson S.A."/>
        </authorList>
    </citation>
    <scope>NUCLEOTIDE SEQUENCE [LARGE SCALE GENOMIC DNA]</scope>
</reference>
<protein>
    <submittedName>
        <fullName evidence="1">Ribonuclease H protein At1g65750 family</fullName>
    </submittedName>
</protein>
<evidence type="ECO:0000313" key="2">
    <source>
        <dbReference type="Proteomes" id="UP000075243"/>
    </source>
</evidence>
<proteinExistence type="predicted"/>